<protein>
    <submittedName>
        <fullName evidence="1">Uncharacterized protein</fullName>
    </submittedName>
</protein>
<sequence length="43" mass="4978">MPTIGTKKELHLCQNKIKKNIPRQFAVNIMGIFFSEITEAKMK</sequence>
<proteinExistence type="predicted"/>
<keyword evidence="2" id="KW-1185">Reference proteome</keyword>
<dbReference type="Proteomes" id="UP001161497">
    <property type="component" value="Chromosome"/>
</dbReference>
<dbReference type="EMBL" id="OX458932">
    <property type="protein sequence ID" value="CAI9084794.1"/>
    <property type="molecule type" value="Genomic_DNA"/>
</dbReference>
<evidence type="ECO:0000313" key="1">
    <source>
        <dbReference type="EMBL" id="CAI9084794.1"/>
    </source>
</evidence>
<gene>
    <name evidence="1" type="ORF">MFUM_0402</name>
</gene>
<name>A0ABM9IAW9_9BACT</name>
<organism evidence="1 2">
    <name type="scientific">Candidatus Methylacidiphilum fumarolicum</name>
    <dbReference type="NCBI Taxonomy" id="591154"/>
    <lineage>
        <taxon>Bacteria</taxon>
        <taxon>Pseudomonadati</taxon>
        <taxon>Verrucomicrobiota</taxon>
        <taxon>Methylacidiphilae</taxon>
        <taxon>Methylacidiphilales</taxon>
        <taxon>Methylacidiphilaceae</taxon>
        <taxon>Methylacidiphilum (ex Ratnadevi et al. 2023)</taxon>
    </lineage>
</organism>
<accession>A0ABM9IAW9</accession>
<reference evidence="1" key="1">
    <citation type="submission" date="2023-03" db="EMBL/GenBank/DDBJ databases">
        <authorList>
            <person name="Cremers G."/>
            <person name="Picone N."/>
        </authorList>
    </citation>
    <scope>NUCLEOTIDE SEQUENCE</scope>
    <source>
        <strain evidence="1">Sample_alias</strain>
    </source>
</reference>
<evidence type="ECO:0000313" key="2">
    <source>
        <dbReference type="Proteomes" id="UP001161497"/>
    </source>
</evidence>